<reference evidence="9" key="1">
    <citation type="submission" date="2021-03" db="EMBL/GenBank/DDBJ databases">
        <authorList>
            <person name="Tagirdzhanova G."/>
        </authorList>
    </citation>
    <scope>NUCLEOTIDE SEQUENCE</scope>
</reference>
<dbReference type="Pfam" id="PF00067">
    <property type="entry name" value="p450"/>
    <property type="match status" value="2"/>
</dbReference>
<dbReference type="CDD" id="cd11058">
    <property type="entry name" value="CYP60B-like"/>
    <property type="match status" value="1"/>
</dbReference>
<dbReference type="GO" id="GO:0016705">
    <property type="term" value="F:oxidoreductase activity, acting on paired donors, with incorporation or reduction of molecular oxygen"/>
    <property type="evidence" value="ECO:0007669"/>
    <property type="project" value="InterPro"/>
</dbReference>
<name>A0A8H3IFL1_9LECA</name>
<dbReference type="GO" id="GO:0004497">
    <property type="term" value="F:monooxygenase activity"/>
    <property type="evidence" value="ECO:0007669"/>
    <property type="project" value="UniProtKB-KW"/>
</dbReference>
<keyword evidence="7" id="KW-0503">Monooxygenase</keyword>
<dbReference type="InterPro" id="IPR036396">
    <property type="entry name" value="Cyt_P450_sf"/>
</dbReference>
<protein>
    <recommendedName>
        <fullName evidence="11">Cytochrome P450</fullName>
    </recommendedName>
</protein>
<keyword evidence="6 8" id="KW-0408">Iron</keyword>
<dbReference type="EMBL" id="CAJPDR010000051">
    <property type="protein sequence ID" value="CAF9911859.1"/>
    <property type="molecule type" value="Genomic_DNA"/>
</dbReference>
<dbReference type="PANTHER" id="PTHR24305:SF29">
    <property type="entry name" value="BENZOATE-PARA-HYDROXYLASE"/>
    <property type="match status" value="1"/>
</dbReference>
<dbReference type="PRINTS" id="PR00463">
    <property type="entry name" value="EP450I"/>
</dbReference>
<dbReference type="GO" id="GO:0020037">
    <property type="term" value="F:heme binding"/>
    <property type="evidence" value="ECO:0007669"/>
    <property type="project" value="InterPro"/>
</dbReference>
<evidence type="ECO:0008006" key="11">
    <source>
        <dbReference type="Google" id="ProtNLM"/>
    </source>
</evidence>
<keyword evidence="4 8" id="KW-0479">Metal-binding</keyword>
<keyword evidence="10" id="KW-1185">Reference proteome</keyword>
<keyword evidence="5" id="KW-0560">Oxidoreductase</keyword>
<dbReference type="SUPFAM" id="SSF48264">
    <property type="entry name" value="Cytochrome P450"/>
    <property type="match status" value="1"/>
</dbReference>
<dbReference type="OrthoDB" id="1470350at2759"/>
<comment type="similarity">
    <text evidence="2">Belongs to the cytochrome P450 family.</text>
</comment>
<evidence type="ECO:0000256" key="1">
    <source>
        <dbReference type="ARBA" id="ARBA00001971"/>
    </source>
</evidence>
<organism evidence="9 10">
    <name type="scientific">Alectoria fallacina</name>
    <dbReference type="NCBI Taxonomy" id="1903189"/>
    <lineage>
        <taxon>Eukaryota</taxon>
        <taxon>Fungi</taxon>
        <taxon>Dikarya</taxon>
        <taxon>Ascomycota</taxon>
        <taxon>Pezizomycotina</taxon>
        <taxon>Lecanoromycetes</taxon>
        <taxon>OSLEUM clade</taxon>
        <taxon>Lecanoromycetidae</taxon>
        <taxon>Lecanorales</taxon>
        <taxon>Lecanorineae</taxon>
        <taxon>Parmeliaceae</taxon>
        <taxon>Alectoria</taxon>
    </lineage>
</organism>
<evidence type="ECO:0000256" key="2">
    <source>
        <dbReference type="ARBA" id="ARBA00010617"/>
    </source>
</evidence>
<evidence type="ECO:0000256" key="5">
    <source>
        <dbReference type="ARBA" id="ARBA00023002"/>
    </source>
</evidence>
<comment type="caution">
    <text evidence="9">The sequence shown here is derived from an EMBL/GenBank/DDBJ whole genome shotgun (WGS) entry which is preliminary data.</text>
</comment>
<dbReference type="InterPro" id="IPR002401">
    <property type="entry name" value="Cyt_P450_E_grp-I"/>
</dbReference>
<evidence type="ECO:0000313" key="10">
    <source>
        <dbReference type="Proteomes" id="UP000664203"/>
    </source>
</evidence>
<dbReference type="Gene3D" id="1.10.630.10">
    <property type="entry name" value="Cytochrome P450"/>
    <property type="match status" value="1"/>
</dbReference>
<gene>
    <name evidence="9" type="ORF">ALECFALPRED_007673</name>
</gene>
<dbReference type="InterPro" id="IPR001128">
    <property type="entry name" value="Cyt_P450"/>
</dbReference>
<evidence type="ECO:0000313" key="9">
    <source>
        <dbReference type="EMBL" id="CAF9911859.1"/>
    </source>
</evidence>
<evidence type="ECO:0000256" key="8">
    <source>
        <dbReference type="PIRSR" id="PIRSR602401-1"/>
    </source>
</evidence>
<dbReference type="AlphaFoldDB" id="A0A8H3IFL1"/>
<proteinExistence type="inferred from homology"/>
<dbReference type="PANTHER" id="PTHR24305">
    <property type="entry name" value="CYTOCHROME P450"/>
    <property type="match status" value="1"/>
</dbReference>
<feature type="binding site" description="axial binding residue" evidence="8">
    <location>
        <position position="347"/>
    </location>
    <ligand>
        <name>heme</name>
        <dbReference type="ChEBI" id="CHEBI:30413"/>
    </ligand>
    <ligandPart>
        <name>Fe</name>
        <dbReference type="ChEBI" id="CHEBI:18248"/>
    </ligandPart>
</feature>
<evidence type="ECO:0000256" key="7">
    <source>
        <dbReference type="ARBA" id="ARBA00023033"/>
    </source>
</evidence>
<evidence type="ECO:0000256" key="3">
    <source>
        <dbReference type="ARBA" id="ARBA00022617"/>
    </source>
</evidence>
<accession>A0A8H3IFL1</accession>
<comment type="cofactor">
    <cofactor evidence="1 8">
        <name>heme</name>
        <dbReference type="ChEBI" id="CHEBI:30413"/>
    </cofactor>
</comment>
<evidence type="ECO:0000256" key="4">
    <source>
        <dbReference type="ARBA" id="ARBA00022723"/>
    </source>
</evidence>
<sequence>MAESSTGPTTYMKVSAWRDIYACQPELPKSAKGTLAAPSGVRPMPTTLTARDHNRQRRVVSHAFSDRALKEQEYLLHKYSDMLVSRLRGLARKGTTIVDIYNWYNFTTFDILGDLCFDESFHCLENAANHDWIIEVYDSINKAKVMTVFQHFPPLDSIIRSCLPSIIRQKVRKIFDFTRQKIDERIKRNPDRPDFMHYILENNHKGGMTRDEIDATVTVLVLAGSGQTVTHKEIRDATHNDPTNVTVEAVSSLPFLHAVLQESMRLRPVVPVGNPREVNRPGLSICGVPVPQGCRVSIPPKTAYHHPSKFVDAESFIPERWLPDAPPRFSADEKEIFEPFMVGPRSCLGRTPAWMEMKLILAKIFCAFDVRLAEELNVGNWTDVKIHFVAETKPLFVALDSKT</sequence>
<evidence type="ECO:0000256" key="6">
    <source>
        <dbReference type="ARBA" id="ARBA00023004"/>
    </source>
</evidence>
<dbReference type="InterPro" id="IPR050121">
    <property type="entry name" value="Cytochrome_P450_monoxygenase"/>
</dbReference>
<keyword evidence="3 8" id="KW-0349">Heme</keyword>
<dbReference type="Proteomes" id="UP000664203">
    <property type="component" value="Unassembled WGS sequence"/>
</dbReference>
<dbReference type="GO" id="GO:0005506">
    <property type="term" value="F:iron ion binding"/>
    <property type="evidence" value="ECO:0007669"/>
    <property type="project" value="InterPro"/>
</dbReference>